<keyword evidence="1" id="KW-0479">Metal-binding</keyword>
<feature type="domain" description="C2H2-type" evidence="6">
    <location>
        <begin position="150"/>
        <end position="172"/>
    </location>
</feature>
<sequence>MPHCQKENHNRGALSKAERLKKKEAALAKKNAKAARELEEELEKQKLLGNNIAMAEGHGEYILGCEEEKEYVVKVNLNKRSKKHLRFDIRRQQQKKEEEEEERLKREREEKYRLEQAAKKKEENEEDDDDDEEEEDEEEPLTTEHLVYICLCCDKKFKTTNQFENHTNSRRHKQNAKLFEEAGVIVTDIKLVRGGGDMEKFEAEDEDEDGFGYELHQELQDGEDGLPLEDMEEKAESEKEEYEEEPKRVGNLFSAFGEFSDSSSSSSSSSDDDNDSHEESEAEEDENNIESTIPTEEVDDNEDVYDDDLDLLEEIIYQNRLQDRFYPDEEEEEKATEISTVSVPFDDDQYDPDNFNENRLAAVQYRLQKRLAEKGIKPNNINPGYKNSDAVSIGKTLLQQVMEANIETLEERLAEYRKHKAECQLLGREFRFAKGNSKALASQYTYRIDPSDNARRRENTHHTGSHYHMQAARSMQFGRTKGMMARHSSQGARLQASRMASKEMARMQGKGSKIGQTSKKSQQKRRGEAGGSKKSGGATTSEK</sequence>
<dbReference type="InterPro" id="IPR022755">
    <property type="entry name" value="Znf_C2H2_jaz"/>
</dbReference>
<feature type="region of interest" description="Disordered" evidence="5">
    <location>
        <begin position="219"/>
        <end position="302"/>
    </location>
</feature>
<name>A0A7S3Q0E7_9STRA</name>
<organism evidence="7">
    <name type="scientific">Chaetoceros debilis</name>
    <dbReference type="NCBI Taxonomy" id="122233"/>
    <lineage>
        <taxon>Eukaryota</taxon>
        <taxon>Sar</taxon>
        <taxon>Stramenopiles</taxon>
        <taxon>Ochrophyta</taxon>
        <taxon>Bacillariophyta</taxon>
        <taxon>Coscinodiscophyceae</taxon>
        <taxon>Chaetocerotophycidae</taxon>
        <taxon>Chaetocerotales</taxon>
        <taxon>Chaetocerotaceae</taxon>
        <taxon>Chaetoceros</taxon>
    </lineage>
</organism>
<evidence type="ECO:0000313" key="7">
    <source>
        <dbReference type="EMBL" id="CAE0461420.1"/>
    </source>
</evidence>
<evidence type="ECO:0000256" key="3">
    <source>
        <dbReference type="ARBA" id="ARBA00022833"/>
    </source>
</evidence>
<evidence type="ECO:0000259" key="6">
    <source>
        <dbReference type="PROSITE" id="PS00028"/>
    </source>
</evidence>
<keyword evidence="4" id="KW-0175">Coiled coil</keyword>
<dbReference type="SUPFAM" id="SSF57667">
    <property type="entry name" value="beta-beta-alpha zinc fingers"/>
    <property type="match status" value="1"/>
</dbReference>
<keyword evidence="2" id="KW-0863">Zinc-finger</keyword>
<feature type="compositionally biased region" description="Acidic residues" evidence="5">
    <location>
        <begin position="124"/>
        <end position="141"/>
    </location>
</feature>
<dbReference type="GO" id="GO:0008270">
    <property type="term" value="F:zinc ion binding"/>
    <property type="evidence" value="ECO:0007669"/>
    <property type="project" value="UniProtKB-KW"/>
</dbReference>
<dbReference type="PROSITE" id="PS00028">
    <property type="entry name" value="ZINC_FINGER_C2H2_1"/>
    <property type="match status" value="1"/>
</dbReference>
<gene>
    <name evidence="7" type="ORF">CDEB00056_LOCUS6261</name>
</gene>
<feature type="region of interest" description="Disordered" evidence="5">
    <location>
        <begin position="449"/>
        <end position="543"/>
    </location>
</feature>
<evidence type="ECO:0000256" key="5">
    <source>
        <dbReference type="SAM" id="MobiDB-lite"/>
    </source>
</evidence>
<evidence type="ECO:0000256" key="2">
    <source>
        <dbReference type="ARBA" id="ARBA00022771"/>
    </source>
</evidence>
<dbReference type="EMBL" id="HBIO01008223">
    <property type="protein sequence ID" value="CAE0461420.1"/>
    <property type="molecule type" value="Transcribed_RNA"/>
</dbReference>
<proteinExistence type="predicted"/>
<feature type="compositionally biased region" description="Low complexity" evidence="5">
    <location>
        <begin position="260"/>
        <end position="269"/>
    </location>
</feature>
<evidence type="ECO:0000256" key="1">
    <source>
        <dbReference type="ARBA" id="ARBA00022723"/>
    </source>
</evidence>
<feature type="compositionally biased region" description="Acidic residues" evidence="5">
    <location>
        <begin position="270"/>
        <end position="288"/>
    </location>
</feature>
<dbReference type="Gene3D" id="3.30.160.60">
    <property type="entry name" value="Classic Zinc Finger"/>
    <property type="match status" value="1"/>
</dbReference>
<accession>A0A7S3Q0E7</accession>
<feature type="region of interest" description="Disordered" evidence="5">
    <location>
        <begin position="115"/>
        <end position="141"/>
    </location>
</feature>
<feature type="coiled-coil region" evidence="4">
    <location>
        <begin position="17"/>
        <end position="48"/>
    </location>
</feature>
<feature type="compositionally biased region" description="Basic and acidic residues" evidence="5">
    <location>
        <begin position="449"/>
        <end position="461"/>
    </location>
</feature>
<dbReference type="InterPro" id="IPR036236">
    <property type="entry name" value="Znf_C2H2_sf"/>
</dbReference>
<evidence type="ECO:0000256" key="4">
    <source>
        <dbReference type="SAM" id="Coils"/>
    </source>
</evidence>
<reference evidence="7" key="1">
    <citation type="submission" date="2021-01" db="EMBL/GenBank/DDBJ databases">
        <authorList>
            <person name="Corre E."/>
            <person name="Pelletier E."/>
            <person name="Niang G."/>
            <person name="Scheremetjew M."/>
            <person name="Finn R."/>
            <person name="Kale V."/>
            <person name="Holt S."/>
            <person name="Cochrane G."/>
            <person name="Meng A."/>
            <person name="Brown T."/>
            <person name="Cohen L."/>
        </authorList>
    </citation>
    <scope>NUCLEOTIDE SEQUENCE</scope>
    <source>
        <strain evidence="7">MM31A-1</strain>
    </source>
</reference>
<dbReference type="InterPro" id="IPR013087">
    <property type="entry name" value="Znf_C2H2_type"/>
</dbReference>
<feature type="compositionally biased region" description="Acidic residues" evidence="5">
    <location>
        <begin position="220"/>
        <end position="244"/>
    </location>
</feature>
<dbReference type="Pfam" id="PF12171">
    <property type="entry name" value="zf-C2H2_jaz"/>
    <property type="match status" value="1"/>
</dbReference>
<keyword evidence="3" id="KW-0862">Zinc</keyword>
<dbReference type="AlphaFoldDB" id="A0A7S3Q0E7"/>
<feature type="coiled-coil region" evidence="4">
    <location>
        <begin position="399"/>
        <end position="426"/>
    </location>
</feature>
<protein>
    <recommendedName>
        <fullName evidence="6">C2H2-type domain-containing protein</fullName>
    </recommendedName>
</protein>